<organism evidence="1 2">
    <name type="scientific">Chlamydomonas incerta</name>
    <dbReference type="NCBI Taxonomy" id="51695"/>
    <lineage>
        <taxon>Eukaryota</taxon>
        <taxon>Viridiplantae</taxon>
        <taxon>Chlorophyta</taxon>
        <taxon>core chlorophytes</taxon>
        <taxon>Chlorophyceae</taxon>
        <taxon>CS clade</taxon>
        <taxon>Chlamydomonadales</taxon>
        <taxon>Chlamydomonadaceae</taxon>
        <taxon>Chlamydomonas</taxon>
    </lineage>
</organism>
<evidence type="ECO:0000313" key="1">
    <source>
        <dbReference type="EMBL" id="KAG2440184.1"/>
    </source>
</evidence>
<protein>
    <submittedName>
        <fullName evidence="1">Uncharacterized protein</fullName>
    </submittedName>
</protein>
<evidence type="ECO:0000313" key="2">
    <source>
        <dbReference type="Proteomes" id="UP000650467"/>
    </source>
</evidence>
<sequence length="294" mass="32031">MHTANAPAYNTAVSPSGQLRKHFCHWESYTWLKFFGETAGNLVMWQRVDQSTSMALAQSCEEACLQLSAPCEWFAAFSMPYQLPNCLIGTAMGTPGVVPAKPQYKTSAVPDPQQQGFLPYFHTTQTYDVYTCLRSAPYDPAVEPAAPVLPPPAQLLPALPGARFGEATSQAECYNAGVYMAGMSLHLPWQSYVGSVADVGACQRKCAADPRCGASYFGFNVALMSGRSDGCTLYYGALDVWTPFQPIPDIPMANDVDPEGVFGWTRNTFGDIGDWSDPMIKRFCVSRPTQDSGP</sequence>
<reference evidence="1" key="1">
    <citation type="journal article" date="2020" name="bioRxiv">
        <title>Comparative genomics of Chlamydomonas.</title>
        <authorList>
            <person name="Craig R.J."/>
            <person name="Hasan A.R."/>
            <person name="Ness R.W."/>
            <person name="Keightley P.D."/>
        </authorList>
    </citation>
    <scope>NUCLEOTIDE SEQUENCE</scope>
    <source>
        <strain evidence="1">SAG 7.73</strain>
    </source>
</reference>
<dbReference type="AlphaFoldDB" id="A0A835T7C8"/>
<dbReference type="EMBL" id="JAEHOC010000007">
    <property type="protein sequence ID" value="KAG2440184.1"/>
    <property type="molecule type" value="Genomic_DNA"/>
</dbReference>
<proteinExistence type="predicted"/>
<dbReference type="Gene3D" id="3.50.4.10">
    <property type="entry name" value="Hepatocyte Growth Factor"/>
    <property type="match status" value="1"/>
</dbReference>
<accession>A0A835T7C8</accession>
<dbReference type="Proteomes" id="UP000650467">
    <property type="component" value="Unassembled WGS sequence"/>
</dbReference>
<name>A0A835T7C8_CHLIN</name>
<comment type="caution">
    <text evidence="1">The sequence shown here is derived from an EMBL/GenBank/DDBJ whole genome shotgun (WGS) entry which is preliminary data.</text>
</comment>
<keyword evidence="2" id="KW-1185">Reference proteome</keyword>
<gene>
    <name evidence="1" type="ORF">HXX76_004297</name>
</gene>